<dbReference type="EMBL" id="BAABKN010000014">
    <property type="protein sequence ID" value="GAA4739128.1"/>
    <property type="molecule type" value="Genomic_DNA"/>
</dbReference>
<feature type="domain" description="D-isomer specific 2-hydroxyacid dehydrogenase catalytic" evidence="5">
    <location>
        <begin position="31"/>
        <end position="315"/>
    </location>
</feature>
<dbReference type="SUPFAM" id="SSF51735">
    <property type="entry name" value="NAD(P)-binding Rossmann-fold domains"/>
    <property type="match status" value="1"/>
</dbReference>
<proteinExistence type="inferred from homology"/>
<keyword evidence="2 4" id="KW-0560">Oxidoreductase</keyword>
<dbReference type="CDD" id="cd12169">
    <property type="entry name" value="PGDH_like_1"/>
    <property type="match status" value="1"/>
</dbReference>
<dbReference type="InterPro" id="IPR006140">
    <property type="entry name" value="D-isomer_DH_NAD-bd"/>
</dbReference>
<dbReference type="InterPro" id="IPR050857">
    <property type="entry name" value="D-2-hydroxyacid_DH"/>
</dbReference>
<dbReference type="Proteomes" id="UP001499882">
    <property type="component" value="Unassembled WGS sequence"/>
</dbReference>
<feature type="domain" description="D-isomer specific 2-hydroxyacid dehydrogenase NAD-binding" evidence="6">
    <location>
        <begin position="112"/>
        <end position="286"/>
    </location>
</feature>
<dbReference type="PANTHER" id="PTHR42789:SF1">
    <property type="entry name" value="D-ISOMER SPECIFIC 2-HYDROXYACID DEHYDROGENASE FAMILY PROTEIN (AFU_ORTHOLOGUE AFUA_6G10090)"/>
    <property type="match status" value="1"/>
</dbReference>
<gene>
    <name evidence="7" type="ORF">GCM10023350_24420</name>
</gene>
<sequence length="320" mass="34036">MVHCVILDDYQGVATSYADWSVLDGVTVASVRDHVDDEDVLAEILDGAAVVVVMRERTPLTRSLIGRLPDLRLVVTTGRRNASIDLDACRDYEVTVCGTGSSAAAPAELTWALVLGLARHLVAESELLASPESPWQSTVGSDLAGATLGLVGLGRIGARVARVARAFEMDVIAWSPHLTEERAAAEGARLVGKSELFAESDFVSLHLVLADSTRGIVAAPELAAMRPTAYLVNTARAGLVDTNALLDALRSGWIAGAGLDVYDVEPLPGDHPLLELTNLLAVPHLGYVTEANYRTFFTEAVEDITAWRAGSPVRSLTDLS</sequence>
<dbReference type="Pfam" id="PF00389">
    <property type="entry name" value="2-Hacid_dh"/>
    <property type="match status" value="1"/>
</dbReference>
<keyword evidence="8" id="KW-1185">Reference proteome</keyword>
<evidence type="ECO:0000256" key="2">
    <source>
        <dbReference type="ARBA" id="ARBA00023002"/>
    </source>
</evidence>
<reference evidence="8" key="1">
    <citation type="journal article" date="2019" name="Int. J. Syst. Evol. Microbiol.">
        <title>The Global Catalogue of Microorganisms (GCM) 10K type strain sequencing project: providing services to taxonomists for standard genome sequencing and annotation.</title>
        <authorList>
            <consortium name="The Broad Institute Genomics Platform"/>
            <consortium name="The Broad Institute Genome Sequencing Center for Infectious Disease"/>
            <person name="Wu L."/>
            <person name="Ma J."/>
        </authorList>
    </citation>
    <scope>NUCLEOTIDE SEQUENCE [LARGE SCALE GENOMIC DNA]</scope>
    <source>
        <strain evidence="8">JCM 18532</strain>
    </source>
</reference>
<protein>
    <submittedName>
        <fullName evidence="7">D-2-hydroxyacid dehydrogenase family protein</fullName>
    </submittedName>
</protein>
<dbReference type="Gene3D" id="3.40.50.720">
    <property type="entry name" value="NAD(P)-binding Rossmann-like Domain"/>
    <property type="match status" value="2"/>
</dbReference>
<evidence type="ECO:0000313" key="8">
    <source>
        <dbReference type="Proteomes" id="UP001499882"/>
    </source>
</evidence>
<comment type="similarity">
    <text evidence="1 4">Belongs to the D-isomer specific 2-hydroxyacid dehydrogenase family.</text>
</comment>
<evidence type="ECO:0000256" key="1">
    <source>
        <dbReference type="ARBA" id="ARBA00005854"/>
    </source>
</evidence>
<dbReference type="SUPFAM" id="SSF52283">
    <property type="entry name" value="Formate/glycerate dehydrogenase catalytic domain-like"/>
    <property type="match status" value="1"/>
</dbReference>
<evidence type="ECO:0000259" key="5">
    <source>
        <dbReference type="Pfam" id="PF00389"/>
    </source>
</evidence>
<evidence type="ECO:0000259" key="6">
    <source>
        <dbReference type="Pfam" id="PF02826"/>
    </source>
</evidence>
<name>A0ABP8YTF3_9ACTN</name>
<keyword evidence="3" id="KW-0520">NAD</keyword>
<dbReference type="InterPro" id="IPR006139">
    <property type="entry name" value="D-isomer_2_OHA_DH_cat_dom"/>
</dbReference>
<organism evidence="7 8">
    <name type="scientific">Nocardioides endophyticus</name>
    <dbReference type="NCBI Taxonomy" id="1353775"/>
    <lineage>
        <taxon>Bacteria</taxon>
        <taxon>Bacillati</taxon>
        <taxon>Actinomycetota</taxon>
        <taxon>Actinomycetes</taxon>
        <taxon>Propionibacteriales</taxon>
        <taxon>Nocardioidaceae</taxon>
        <taxon>Nocardioides</taxon>
    </lineage>
</organism>
<evidence type="ECO:0000256" key="4">
    <source>
        <dbReference type="RuleBase" id="RU003719"/>
    </source>
</evidence>
<evidence type="ECO:0000256" key="3">
    <source>
        <dbReference type="ARBA" id="ARBA00023027"/>
    </source>
</evidence>
<dbReference type="Pfam" id="PF02826">
    <property type="entry name" value="2-Hacid_dh_C"/>
    <property type="match status" value="1"/>
</dbReference>
<evidence type="ECO:0000313" key="7">
    <source>
        <dbReference type="EMBL" id="GAA4739128.1"/>
    </source>
</evidence>
<accession>A0ABP8YTF3</accession>
<dbReference type="InterPro" id="IPR036291">
    <property type="entry name" value="NAD(P)-bd_dom_sf"/>
</dbReference>
<comment type="caution">
    <text evidence="7">The sequence shown here is derived from an EMBL/GenBank/DDBJ whole genome shotgun (WGS) entry which is preliminary data.</text>
</comment>
<dbReference type="PANTHER" id="PTHR42789">
    <property type="entry name" value="D-ISOMER SPECIFIC 2-HYDROXYACID DEHYDROGENASE FAMILY PROTEIN (AFU_ORTHOLOGUE AFUA_6G10090)"/>
    <property type="match status" value="1"/>
</dbReference>